<accession>A0A8J6U4U7</accession>
<dbReference type="AlphaFoldDB" id="A0A8J6U4U7"/>
<dbReference type="RefSeq" id="WP_188223726.1">
    <property type="nucleotide sequence ID" value="NZ_JACVXD010000005.1"/>
</dbReference>
<proteinExistence type="predicted"/>
<organism evidence="1 2">
    <name type="scientific">Aestuariibaculum marinum</name>
    <dbReference type="NCBI Taxonomy" id="2683592"/>
    <lineage>
        <taxon>Bacteria</taxon>
        <taxon>Pseudomonadati</taxon>
        <taxon>Bacteroidota</taxon>
        <taxon>Flavobacteriia</taxon>
        <taxon>Flavobacteriales</taxon>
        <taxon>Flavobacteriaceae</taxon>
    </lineage>
</organism>
<dbReference type="EMBL" id="JACVXD010000005">
    <property type="protein sequence ID" value="MBD0824425.1"/>
    <property type="molecule type" value="Genomic_DNA"/>
</dbReference>
<sequence>MENIYNILWIDDEHESLGGTKARARRNGIKLIAYKSLNGGMSELERNYAHYDGVLLDAKFFENEDDISGTEDTYNIHRAKEQLLQLKKKFEIFVLTGQAEAYEDNTFKKAFTKVYKKGSDSETDRLFNDIKEAASKQADTQLRHLHKRVFDVCTDRYIGDMAAQDLLNLLSINQEFDINTQFNTYRKIIEDLFLAFNKYQLLPNEFVYPSVAINPASKFLCGKDSWGNMVVEKNYQHGVETHLPPKIAAMLKYVVTVTQEGSHRSEVDTYVSELKTPYLAHSILFQLMDIIVWFKLHVDAGPETENWTKVNEDDQKSEDDIKIGIVINHDANKGYAFFKPEDGTDNVFIPSNVVSENNLEEGNTVKVEIERYHYARLNEIRKRVKKIIEKAEYA</sequence>
<evidence type="ECO:0000313" key="2">
    <source>
        <dbReference type="Proteomes" id="UP000621516"/>
    </source>
</evidence>
<dbReference type="InterPro" id="IPR012340">
    <property type="entry name" value="NA-bd_OB-fold"/>
</dbReference>
<keyword evidence="2" id="KW-1185">Reference proteome</keyword>
<dbReference type="Proteomes" id="UP000621516">
    <property type="component" value="Unassembled WGS sequence"/>
</dbReference>
<dbReference type="Gene3D" id="3.40.50.2300">
    <property type="match status" value="1"/>
</dbReference>
<name>A0A8J6U4U7_9FLAO</name>
<gene>
    <name evidence="1" type="ORF">ICJ85_10400</name>
</gene>
<protein>
    <submittedName>
        <fullName evidence="1">Uncharacterized protein</fullName>
    </submittedName>
</protein>
<evidence type="ECO:0000313" key="1">
    <source>
        <dbReference type="EMBL" id="MBD0824425.1"/>
    </source>
</evidence>
<reference evidence="1 2" key="1">
    <citation type="journal article" date="2018" name="J. Microbiol.">
        <title>Aestuariibaculum marinum sp. nov., a marine bacterium isolated from seawater in South Korea.</title>
        <authorList>
            <person name="Choi J."/>
            <person name="Lee D."/>
            <person name="Jang J.H."/>
            <person name="Cha S."/>
            <person name="Seo T."/>
        </authorList>
    </citation>
    <scope>NUCLEOTIDE SEQUENCE [LARGE SCALE GENOMIC DNA]</scope>
    <source>
        <strain evidence="1 2">IP7</strain>
    </source>
</reference>
<comment type="caution">
    <text evidence="1">The sequence shown here is derived from an EMBL/GenBank/DDBJ whole genome shotgun (WGS) entry which is preliminary data.</text>
</comment>
<dbReference type="Gene3D" id="2.40.50.140">
    <property type="entry name" value="Nucleic acid-binding proteins"/>
    <property type="match status" value="1"/>
</dbReference>